<evidence type="ECO:0000313" key="3">
    <source>
        <dbReference type="EnsemblMetazoa" id="G9015.1:cds"/>
    </source>
</evidence>
<proteinExistence type="predicted"/>
<evidence type="ECO:0000256" key="1">
    <source>
        <dbReference type="SAM" id="Phobius"/>
    </source>
</evidence>
<dbReference type="AlphaFoldDB" id="A0A8W8P1F5"/>
<name>A0A8W8P1F5_MAGGI</name>
<dbReference type="Proteomes" id="UP000005408">
    <property type="component" value="Unassembled WGS sequence"/>
</dbReference>
<evidence type="ECO:0008006" key="5">
    <source>
        <dbReference type="Google" id="ProtNLM"/>
    </source>
</evidence>
<feature type="transmembrane region" description="Helical" evidence="1">
    <location>
        <begin position="141"/>
        <end position="166"/>
    </location>
</feature>
<keyword evidence="1" id="KW-0812">Transmembrane</keyword>
<sequence>MICTLVFVLSFNLFKLTENRVCWGVSGKVCCDGYMLIQSTGLCQKCPIGLFSDNCSEKCSPPNYGEDCQSICQCPDIDCHFVTGCLQDTKTLTTHWQLSSTNENRKKRSTSLYQTEDQDFPADVNLPIDNDLFKNSFLINLVQAVVSLVGVFVFFFAACVVTYIYFKCFRQKTDVNRLNSNQCGSEYKSLSFEAVECEIPLHPEPEQQANLELTYLTPVFRNDEKSETNLLTECKITSDIPMHNRQICSQLRDESKMTSDNLKDHVYIEILEDNIGRSGVHDGREGENL</sequence>
<keyword evidence="4" id="KW-1185">Reference proteome</keyword>
<dbReference type="EnsemblMetazoa" id="G9015.1">
    <property type="protein sequence ID" value="G9015.1:cds"/>
    <property type="gene ID" value="G9015"/>
</dbReference>
<reference evidence="3" key="1">
    <citation type="submission" date="2022-08" db="UniProtKB">
        <authorList>
            <consortium name="EnsemblMetazoa"/>
        </authorList>
    </citation>
    <scope>IDENTIFICATION</scope>
    <source>
        <strain evidence="3">05x7-T-G4-1.051#20</strain>
    </source>
</reference>
<keyword evidence="1" id="KW-0472">Membrane</keyword>
<protein>
    <recommendedName>
        <fullName evidence="5">MEGF10_11</fullName>
    </recommendedName>
</protein>
<feature type="chain" id="PRO_5036448210" description="MEGF10_11" evidence="2">
    <location>
        <begin position="20"/>
        <end position="289"/>
    </location>
</feature>
<feature type="signal peptide" evidence="2">
    <location>
        <begin position="1"/>
        <end position="19"/>
    </location>
</feature>
<accession>A0A8W8P1F5</accession>
<keyword evidence="2" id="KW-0732">Signal</keyword>
<keyword evidence="1" id="KW-1133">Transmembrane helix</keyword>
<evidence type="ECO:0000256" key="2">
    <source>
        <dbReference type="SAM" id="SignalP"/>
    </source>
</evidence>
<evidence type="ECO:0000313" key="4">
    <source>
        <dbReference type="Proteomes" id="UP000005408"/>
    </source>
</evidence>
<organism evidence="3 4">
    <name type="scientific">Magallana gigas</name>
    <name type="common">Pacific oyster</name>
    <name type="synonym">Crassostrea gigas</name>
    <dbReference type="NCBI Taxonomy" id="29159"/>
    <lineage>
        <taxon>Eukaryota</taxon>
        <taxon>Metazoa</taxon>
        <taxon>Spiralia</taxon>
        <taxon>Lophotrochozoa</taxon>
        <taxon>Mollusca</taxon>
        <taxon>Bivalvia</taxon>
        <taxon>Autobranchia</taxon>
        <taxon>Pteriomorphia</taxon>
        <taxon>Ostreida</taxon>
        <taxon>Ostreoidea</taxon>
        <taxon>Ostreidae</taxon>
        <taxon>Magallana</taxon>
    </lineage>
</organism>
<dbReference type="Gene3D" id="2.170.300.10">
    <property type="entry name" value="Tie2 ligand-binding domain superfamily"/>
    <property type="match status" value="1"/>
</dbReference>